<dbReference type="HOGENOM" id="CLU_583841_0_0_7"/>
<evidence type="ECO:0000259" key="1">
    <source>
        <dbReference type="PROSITE" id="PS51202"/>
    </source>
</evidence>
<dbReference type="Gene3D" id="3.30.70.1450">
    <property type="entry name" value="Regulator of K+ conductance, C-terminal domain"/>
    <property type="match status" value="1"/>
</dbReference>
<dbReference type="RefSeq" id="WP_013468825.1">
    <property type="nucleotide sequence ID" value="NC_014810.2"/>
</dbReference>
<gene>
    <name evidence="2" type="ordered locus">Hfelis_03700</name>
</gene>
<dbReference type="GO" id="GO:0008324">
    <property type="term" value="F:monoatomic cation transmembrane transporter activity"/>
    <property type="evidence" value="ECO:0007669"/>
    <property type="project" value="InterPro"/>
</dbReference>
<dbReference type="PROSITE" id="PS51202">
    <property type="entry name" value="RCK_C"/>
    <property type="match status" value="1"/>
</dbReference>
<dbReference type="KEGG" id="hfe:HFELIS_03700"/>
<dbReference type="SUPFAM" id="SSF116726">
    <property type="entry name" value="TrkA C-terminal domain-like"/>
    <property type="match status" value="1"/>
</dbReference>
<feature type="domain" description="RCK C-terminal" evidence="1">
    <location>
        <begin position="138"/>
        <end position="218"/>
    </location>
</feature>
<sequence>MKRVMLILEGVIAKNFIEVVATKYFSNNFYLVIAKNSSCLPASLPSTFVVHYFDPTSAYHLHPLLDAQVSDVFLIMGDTKEQQAVYEIIRQKNKEVRLVVALKSGAKWEGNKDDKLLLMDNAQIIANKCIAKIPNVPNVPQGFGLEQGEVMEIGVPFGSVFAYRHIGALRQKDYRIVGIYRKNKFFLSSPSTIIQPRDQLLVAGNPEVLNNVYLQVKSNVGQFPVPFGRDIYLYIDMHLQNPQAIERDLKQALFLHENLKSLALYIHVLNPKIGASEMRAIEKEDIHVHLDFSGSTFHEKLHLDSQKKIGLVVVGKEIFSCTQNRQTLFKITTPIFKTNARGLGEIKKGMVVLNTSMQQSEDISSVMFDVCAQMNLDMLLYDFDPDKRYKVEVIDNYKHLSHIYNRKIKIIRTSMKNPILFLRKLETPVVQFLPFESCITQSKLFWMFSTKVEKIAFLSDLHPQLFIPVAE</sequence>
<accession>E7A918</accession>
<dbReference type="AlphaFoldDB" id="E7A918"/>
<dbReference type="Pfam" id="PF02080">
    <property type="entry name" value="TrkA_C"/>
    <property type="match status" value="1"/>
</dbReference>
<evidence type="ECO:0000313" key="3">
    <source>
        <dbReference type="Proteomes" id="UP000007934"/>
    </source>
</evidence>
<reference evidence="2 3" key="1">
    <citation type="journal article" date="2011" name="Genome Biol. Evol.">
        <title>Comparative whole genome sequence analysis of the carcinogenic bacterial model pathogen Helicobacter felis.</title>
        <authorList>
            <person name="Arnold I.C."/>
            <person name="Zigova Z."/>
            <person name="Holden M."/>
            <person name="Lawley T.D."/>
            <person name="Rad R."/>
            <person name="Dougan G."/>
            <person name="Falkow S."/>
            <person name="Bentley S.D."/>
            <person name="Muller A."/>
        </authorList>
    </citation>
    <scope>NUCLEOTIDE SEQUENCE [LARGE SCALE GENOMIC DNA]</scope>
    <source>
        <strain evidence="3">ATCC 49179 / CCUG 28539 / NCTC 12436 / CS1</strain>
    </source>
</reference>
<dbReference type="Proteomes" id="UP000007934">
    <property type="component" value="Chromosome"/>
</dbReference>
<dbReference type="InterPro" id="IPR006037">
    <property type="entry name" value="RCK_C"/>
</dbReference>
<keyword evidence="3" id="KW-1185">Reference proteome</keyword>
<dbReference type="GeneID" id="36134333"/>
<dbReference type="eggNOG" id="COG3400">
    <property type="taxonomic scope" value="Bacteria"/>
</dbReference>
<dbReference type="EMBL" id="FQ670179">
    <property type="protein sequence ID" value="CBY82454.1"/>
    <property type="molecule type" value="Genomic_DNA"/>
</dbReference>
<dbReference type="STRING" id="936155.HFELIS_03700"/>
<name>E7A918_HELFC</name>
<protein>
    <submittedName>
        <fullName evidence="2">TrkA domain protein</fullName>
    </submittedName>
</protein>
<proteinExistence type="predicted"/>
<organism evidence="2 3">
    <name type="scientific">Helicobacter felis (strain ATCC 49179 / CCUG 28539 / NCTC 12436 / CS1)</name>
    <dbReference type="NCBI Taxonomy" id="936155"/>
    <lineage>
        <taxon>Bacteria</taxon>
        <taxon>Pseudomonadati</taxon>
        <taxon>Campylobacterota</taxon>
        <taxon>Epsilonproteobacteria</taxon>
        <taxon>Campylobacterales</taxon>
        <taxon>Helicobacteraceae</taxon>
        <taxon>Helicobacter</taxon>
    </lineage>
</organism>
<dbReference type="GO" id="GO:0006813">
    <property type="term" value="P:potassium ion transport"/>
    <property type="evidence" value="ECO:0007669"/>
    <property type="project" value="InterPro"/>
</dbReference>
<evidence type="ECO:0000313" key="2">
    <source>
        <dbReference type="EMBL" id="CBY82454.1"/>
    </source>
</evidence>
<dbReference type="InterPro" id="IPR036721">
    <property type="entry name" value="RCK_C_sf"/>
</dbReference>